<dbReference type="Pfam" id="PF00668">
    <property type="entry name" value="Condensation"/>
    <property type="match status" value="2"/>
</dbReference>
<dbReference type="Proteomes" id="UP001597183">
    <property type="component" value="Unassembled WGS sequence"/>
</dbReference>
<proteinExistence type="predicted"/>
<dbReference type="RefSeq" id="WP_317786939.1">
    <property type="nucleotide sequence ID" value="NZ_AP028461.1"/>
</dbReference>
<dbReference type="EMBL" id="JBHTMK010000053">
    <property type="protein sequence ID" value="MFD1371832.1"/>
    <property type="molecule type" value="Genomic_DNA"/>
</dbReference>
<name>A0ABW4AP85_9ACTN</name>
<feature type="domain" description="Condensation" evidence="1">
    <location>
        <begin position="222"/>
        <end position="317"/>
    </location>
</feature>
<evidence type="ECO:0000313" key="3">
    <source>
        <dbReference type="Proteomes" id="UP001597183"/>
    </source>
</evidence>
<comment type="caution">
    <text evidence="2">The sequence shown here is derived from an EMBL/GenBank/DDBJ whole genome shotgun (WGS) entry which is preliminary data.</text>
</comment>
<gene>
    <name evidence="2" type="ORF">ACFQ5G_41450</name>
</gene>
<dbReference type="PANTHER" id="PTHR45527">
    <property type="entry name" value="NONRIBOSOMAL PEPTIDE SYNTHETASE"/>
    <property type="match status" value="1"/>
</dbReference>
<dbReference type="SUPFAM" id="SSF52777">
    <property type="entry name" value="CoA-dependent acyltransferases"/>
    <property type="match status" value="2"/>
</dbReference>
<reference evidence="3" key="1">
    <citation type="journal article" date="2019" name="Int. J. Syst. Evol. Microbiol.">
        <title>The Global Catalogue of Microorganisms (GCM) 10K type strain sequencing project: providing services to taxonomists for standard genome sequencing and annotation.</title>
        <authorList>
            <consortium name="The Broad Institute Genomics Platform"/>
            <consortium name="The Broad Institute Genome Sequencing Center for Infectious Disease"/>
            <person name="Wu L."/>
            <person name="Ma J."/>
        </authorList>
    </citation>
    <scope>NUCLEOTIDE SEQUENCE [LARGE SCALE GENOMIC DNA]</scope>
    <source>
        <strain evidence="3">CCM 7526</strain>
    </source>
</reference>
<protein>
    <submittedName>
        <fullName evidence="2">Condensation domain-containing protein</fullName>
    </submittedName>
</protein>
<dbReference type="InterPro" id="IPR001242">
    <property type="entry name" value="Condensation_dom"/>
</dbReference>
<sequence>MSDESHGTMPLTPEQRAILFESLNDGMSIYALQVRCLVQPFQPGAFQEAWARTVARHEMLRARFRWTGQPAPTQEFPAGAPAPVPMVSVRGGAPDRLRTVATRLFDEQFEREIDLERDRAVTPYAVHDGESAYVCWTSHHIVMDGVSSRIMLRDLTEEYDRLLAGEPDVVSAPAGSFLAYVRWRQANPPAAAPAETMPDRTGRLVGALGGTRAPGQQRRIIRPFAADLMDRVRAAARRSGVTVATLVHGAWALTVAGRTGEDPVRFGVVGYGRPHQVAGSADTIGNFVATTPLLLPVTPEAPLDRWLGDVQAGLARAWTAEQRRALDADSILVVSHFPPIEQFTGSRTGCRIEFLDVVDHAPHPIVAAAMIGDPALLLLHVNGVRLPAGRAESLADDFLRCLGALAEVDPADADVATVCRAAGSHPAPTLEGLATNATA</sequence>
<organism evidence="2 3">
    <name type="scientific">Actinoplanes sichuanensis</name>
    <dbReference type="NCBI Taxonomy" id="512349"/>
    <lineage>
        <taxon>Bacteria</taxon>
        <taxon>Bacillati</taxon>
        <taxon>Actinomycetota</taxon>
        <taxon>Actinomycetes</taxon>
        <taxon>Micromonosporales</taxon>
        <taxon>Micromonosporaceae</taxon>
        <taxon>Actinoplanes</taxon>
    </lineage>
</organism>
<dbReference type="InterPro" id="IPR023213">
    <property type="entry name" value="CAT-like_dom_sf"/>
</dbReference>
<dbReference type="Gene3D" id="3.30.559.30">
    <property type="entry name" value="Nonribosomal peptide synthetase, condensation domain"/>
    <property type="match status" value="1"/>
</dbReference>
<accession>A0ABW4AP85</accession>
<evidence type="ECO:0000313" key="2">
    <source>
        <dbReference type="EMBL" id="MFD1371832.1"/>
    </source>
</evidence>
<feature type="domain" description="Condensation" evidence="1">
    <location>
        <begin position="7"/>
        <end position="186"/>
    </location>
</feature>
<keyword evidence="3" id="KW-1185">Reference proteome</keyword>
<dbReference type="PANTHER" id="PTHR45527:SF1">
    <property type="entry name" value="FATTY ACID SYNTHASE"/>
    <property type="match status" value="1"/>
</dbReference>
<evidence type="ECO:0000259" key="1">
    <source>
        <dbReference type="Pfam" id="PF00668"/>
    </source>
</evidence>
<dbReference type="Gene3D" id="3.30.559.10">
    <property type="entry name" value="Chloramphenicol acetyltransferase-like domain"/>
    <property type="match status" value="1"/>
</dbReference>